<dbReference type="SUPFAM" id="SSF52540">
    <property type="entry name" value="P-loop containing nucleoside triphosphate hydrolases"/>
    <property type="match status" value="1"/>
</dbReference>
<evidence type="ECO:0000256" key="1">
    <source>
        <dbReference type="SAM" id="Phobius"/>
    </source>
</evidence>
<keyword evidence="1" id="KW-1133">Transmembrane helix</keyword>
<dbReference type="Proteomes" id="UP000677228">
    <property type="component" value="Unassembled WGS sequence"/>
</dbReference>
<dbReference type="GO" id="GO:0016020">
    <property type="term" value="C:membrane"/>
    <property type="evidence" value="ECO:0007669"/>
    <property type="project" value="InterPro"/>
</dbReference>
<dbReference type="EMBL" id="CAJNOQ010015762">
    <property type="protein sequence ID" value="CAF1368020.1"/>
    <property type="molecule type" value="Genomic_DNA"/>
</dbReference>
<accession>A0A815ITZ5</accession>
<evidence type="ECO:0000313" key="3">
    <source>
        <dbReference type="EMBL" id="CAF1368020.1"/>
    </source>
</evidence>
<evidence type="ECO:0000313" key="6">
    <source>
        <dbReference type="Proteomes" id="UP000663829"/>
    </source>
</evidence>
<dbReference type="EMBL" id="CAJOBA010000556">
    <property type="protein sequence ID" value="CAF3541129.1"/>
    <property type="molecule type" value="Genomic_DNA"/>
</dbReference>
<dbReference type="GO" id="GO:0005525">
    <property type="term" value="F:GTP binding"/>
    <property type="evidence" value="ECO:0007669"/>
    <property type="project" value="InterPro"/>
</dbReference>
<dbReference type="InterPro" id="IPR027417">
    <property type="entry name" value="P-loop_NTPase"/>
</dbReference>
<keyword evidence="6" id="KW-1185">Reference proteome</keyword>
<evidence type="ECO:0000313" key="5">
    <source>
        <dbReference type="EMBL" id="CAF4251784.1"/>
    </source>
</evidence>
<dbReference type="OrthoDB" id="10026452at2759"/>
<feature type="transmembrane region" description="Helical" evidence="1">
    <location>
        <begin position="574"/>
        <end position="596"/>
    </location>
</feature>
<evidence type="ECO:0008006" key="7">
    <source>
        <dbReference type="Google" id="ProtNLM"/>
    </source>
</evidence>
<gene>
    <name evidence="3" type="ORF">GPM918_LOCUS31715</name>
    <name evidence="2" type="ORF">OVA965_LOCUS2567</name>
    <name evidence="5" type="ORF">SRO942_LOCUS32364</name>
    <name evidence="4" type="ORF">TMI583_LOCUS2567</name>
</gene>
<dbReference type="AlphaFoldDB" id="A0A815ITZ5"/>
<keyword evidence="1" id="KW-0472">Membrane</keyword>
<evidence type="ECO:0000313" key="2">
    <source>
        <dbReference type="EMBL" id="CAF0761334.1"/>
    </source>
</evidence>
<dbReference type="EMBL" id="CAJNOK010000556">
    <property type="protein sequence ID" value="CAF0761334.1"/>
    <property type="molecule type" value="Genomic_DNA"/>
</dbReference>
<organism evidence="3 6">
    <name type="scientific">Didymodactylos carnosus</name>
    <dbReference type="NCBI Taxonomy" id="1234261"/>
    <lineage>
        <taxon>Eukaryota</taxon>
        <taxon>Metazoa</taxon>
        <taxon>Spiralia</taxon>
        <taxon>Gnathifera</taxon>
        <taxon>Rotifera</taxon>
        <taxon>Eurotatoria</taxon>
        <taxon>Bdelloidea</taxon>
        <taxon>Philodinida</taxon>
        <taxon>Philodinidae</taxon>
        <taxon>Didymodactylos</taxon>
    </lineage>
</organism>
<protein>
    <recommendedName>
        <fullName evidence="7">G domain-containing protein</fullName>
    </recommendedName>
</protein>
<dbReference type="Pfam" id="PF05049">
    <property type="entry name" value="IIGP"/>
    <property type="match status" value="1"/>
</dbReference>
<keyword evidence="1" id="KW-0812">Transmembrane</keyword>
<dbReference type="Proteomes" id="UP000681722">
    <property type="component" value="Unassembled WGS sequence"/>
</dbReference>
<dbReference type="Proteomes" id="UP000663829">
    <property type="component" value="Unassembled WGS sequence"/>
</dbReference>
<reference evidence="3" key="1">
    <citation type="submission" date="2021-02" db="EMBL/GenBank/DDBJ databases">
        <authorList>
            <person name="Nowell W R."/>
        </authorList>
    </citation>
    <scope>NUCLEOTIDE SEQUENCE</scope>
</reference>
<dbReference type="Gene3D" id="3.40.50.300">
    <property type="entry name" value="P-loop containing nucleotide triphosphate hydrolases"/>
    <property type="match status" value="1"/>
</dbReference>
<sequence>MYCGHESQNGPQPNQFLTDLLWKQFLNKYSIDLLSELKNATLKTLLNDILCRTVHIQSLIQTIATKLINLDKEISKIMQQHLQRAQTLLDDLNAIINDINQRNGDNDDSDSDTDNDNNRTNACLKKYLNALSGSKQQPGKEFIEICELLLEDNKQVECDKNFPSLNRIMKQWEHILGTSEQFEPKVIDVFKALEHDLNRTIIPNVVCRVGVIGEISSGKSSLLNRLREINEEETTKTFPIKLFSPIRDGKSTYCTLEYEHEYSNGNKITFVDIEGSTDNDTHIKSGNYFDEIQNADCDVYIILNSLKEWQNYIKQKLQRTCLLVRNKVDNLFLTAFEEEGKDFDLLSENRREKYRDKIINRIRSTVSRDISGNKLSDEIFLTFSSYRMNNRNRNLSRMSYSKFDIDQLIDRMKNLPLNLHEKRLERMAVYATSRVINTCFRRGYVVSILKYKIQAGIISVVPFANLLSRYLGEEEIRQVFGVNDRARLRNFITHKTDEFKDYLEKFKLSINRSDLQTSAFKLIFPINGDDILENVTNVSSVVAKGAVGVGVAGASVADDVLRAAIPVAVNTARALSISLIAVGVVLTAAMCAWAAVSNGKQMYKYLNQLCDDIILVSERVAMKIIQDNKRTREEWFGQKEER</sequence>
<comment type="caution">
    <text evidence="3">The sequence shown here is derived from an EMBL/GenBank/DDBJ whole genome shotgun (WGS) entry which is preliminary data.</text>
</comment>
<dbReference type="InterPro" id="IPR007743">
    <property type="entry name" value="Immunity-related_GTPase-like"/>
</dbReference>
<evidence type="ECO:0000313" key="4">
    <source>
        <dbReference type="EMBL" id="CAF3541129.1"/>
    </source>
</evidence>
<name>A0A815ITZ5_9BILA</name>
<dbReference type="EMBL" id="CAJOBC010073877">
    <property type="protein sequence ID" value="CAF4251784.1"/>
    <property type="molecule type" value="Genomic_DNA"/>
</dbReference>
<dbReference type="Proteomes" id="UP000682733">
    <property type="component" value="Unassembled WGS sequence"/>
</dbReference>
<proteinExistence type="predicted"/>